<proteinExistence type="predicted"/>
<comment type="caution">
    <text evidence="1">The sequence shown here is derived from an EMBL/GenBank/DDBJ whole genome shotgun (WGS) entry which is preliminary data.</text>
</comment>
<dbReference type="EMBL" id="CM047750">
    <property type="protein sequence ID" value="KAJ0006865.1"/>
    <property type="molecule type" value="Genomic_DNA"/>
</dbReference>
<name>A0ACC0WY78_9ROSI</name>
<evidence type="ECO:0000313" key="2">
    <source>
        <dbReference type="Proteomes" id="UP001163603"/>
    </source>
</evidence>
<organism evidence="1 2">
    <name type="scientific">Pistacia integerrima</name>
    <dbReference type="NCBI Taxonomy" id="434235"/>
    <lineage>
        <taxon>Eukaryota</taxon>
        <taxon>Viridiplantae</taxon>
        <taxon>Streptophyta</taxon>
        <taxon>Embryophyta</taxon>
        <taxon>Tracheophyta</taxon>
        <taxon>Spermatophyta</taxon>
        <taxon>Magnoliopsida</taxon>
        <taxon>eudicotyledons</taxon>
        <taxon>Gunneridae</taxon>
        <taxon>Pentapetalae</taxon>
        <taxon>rosids</taxon>
        <taxon>malvids</taxon>
        <taxon>Sapindales</taxon>
        <taxon>Anacardiaceae</taxon>
        <taxon>Pistacia</taxon>
    </lineage>
</organism>
<dbReference type="Proteomes" id="UP001163603">
    <property type="component" value="Chromosome 15"/>
</dbReference>
<reference evidence="2" key="1">
    <citation type="journal article" date="2023" name="G3 (Bethesda)">
        <title>Genome assembly and association tests identify interacting loci associated with vigor, precocity, and sex in interspecific pistachio rootstocks.</title>
        <authorList>
            <person name="Palmer W."/>
            <person name="Jacygrad E."/>
            <person name="Sagayaradj S."/>
            <person name="Cavanaugh K."/>
            <person name="Han R."/>
            <person name="Bertier L."/>
            <person name="Beede B."/>
            <person name="Kafkas S."/>
            <person name="Golino D."/>
            <person name="Preece J."/>
            <person name="Michelmore R."/>
        </authorList>
    </citation>
    <scope>NUCLEOTIDE SEQUENCE [LARGE SCALE GENOMIC DNA]</scope>
</reference>
<keyword evidence="2" id="KW-1185">Reference proteome</keyword>
<protein>
    <submittedName>
        <fullName evidence="1">Uncharacterized protein</fullName>
    </submittedName>
</protein>
<gene>
    <name evidence="1" type="ORF">Pint_29391</name>
</gene>
<accession>A0ACC0WY78</accession>
<sequence>MDLPSISEVRLDSGVGSGPADISPPCIISSTVQQITLSFSMDHCNCAISFVYASTSYIKRRDLWKEIRAINSSISDAWMLIGDFNAVLGAHEKNGGCPPPRIYCSEFQDMSDNCNLIHLNTIGSYYTWSNGWRSRGRIELRLDRSMCNSTWLDSWPLRRIDLRGLNLSVFSLLGFCIIKEFVAGIWNSTKVSSCPMYSLIDKLKVLKRHIKDWNHNVFGDVNKKVFEAKESLSKIQDEISQLGLTHERFNQEVEAKLKVLDCLKIQHQFWQSKVRLSWLKDGDRCTRFYHTYAKVRAAKSSISCLKIGNSFTSDSSLIADHIVHYYKNLYSSPGTASPLAHLEEIIPTFVTEADNSFLTSIPTEEEIHKTIFSMDPHSAPGPDEFSGAFFQGCWDIIKAEQSAFVPGRKISECITLVSENMHLLNKKIFGEEVLSRGITKLQMDGMIKPISTPRGCIPVSHVLFADDVFIFCRGDSHSLNNLVAFINSYSEASGQLVNKSQSSYFLGKNSMHRKDIVASILGFNEGSLPFTYLGVPVFKGIPTRYFLQPIAVRKIGPLRKAELFGSLPLCGRPSYQSASFLLMEYNNARAPALLAFFTGARRMYHSSGS</sequence>
<evidence type="ECO:0000313" key="1">
    <source>
        <dbReference type="EMBL" id="KAJ0006865.1"/>
    </source>
</evidence>